<keyword evidence="5" id="KW-0679">Respiratory chain</keyword>
<evidence type="ECO:0000256" key="9">
    <source>
        <dbReference type="ARBA" id="ARBA00022989"/>
    </source>
</evidence>
<dbReference type="PANTHER" id="PTHR15082">
    <property type="entry name" value="NADH-UBIQUINONE OXIDOREDUCTASE B12 SUBUNIT"/>
    <property type="match status" value="1"/>
</dbReference>
<keyword evidence="4" id="KW-0813">Transport</keyword>
<dbReference type="InterPro" id="IPR012576">
    <property type="entry name" value="NDUFB3"/>
</dbReference>
<evidence type="ECO:0000313" key="13">
    <source>
        <dbReference type="EMBL" id="KAK6945657.1"/>
    </source>
</evidence>
<evidence type="ECO:0000256" key="8">
    <source>
        <dbReference type="ARBA" id="ARBA00022982"/>
    </source>
</evidence>
<evidence type="ECO:0000256" key="3">
    <source>
        <dbReference type="ARBA" id="ARBA00005667"/>
    </source>
</evidence>
<evidence type="ECO:0000256" key="10">
    <source>
        <dbReference type="ARBA" id="ARBA00023128"/>
    </source>
</evidence>
<dbReference type="EMBL" id="JBAMMX010000002">
    <property type="protein sequence ID" value="KAK6945657.1"/>
    <property type="molecule type" value="Genomic_DNA"/>
</dbReference>
<evidence type="ECO:0000256" key="2">
    <source>
        <dbReference type="ARBA" id="ARBA00004298"/>
    </source>
</evidence>
<comment type="similarity">
    <text evidence="3">Belongs to the complex I NDUFB3 subunit family.</text>
</comment>
<accession>A0AAN8WGQ6</accession>
<evidence type="ECO:0000313" key="14">
    <source>
        <dbReference type="Proteomes" id="UP001370490"/>
    </source>
</evidence>
<evidence type="ECO:0000256" key="1">
    <source>
        <dbReference type="ARBA" id="ARBA00003195"/>
    </source>
</evidence>
<evidence type="ECO:0000256" key="12">
    <source>
        <dbReference type="SAM" id="Phobius"/>
    </source>
</evidence>
<protein>
    <submittedName>
        <fullName evidence="13">NADH dehydrogenase [ubiquinone] 1 beta subcomplex subunit 3</fullName>
    </submittedName>
</protein>
<keyword evidence="14" id="KW-1185">Reference proteome</keyword>
<keyword evidence="6 12" id="KW-0812">Transmembrane</keyword>
<comment type="subcellular location">
    <subcellularLocation>
        <location evidence="2">Mitochondrion inner membrane</location>
        <topology evidence="2">Single-pass membrane protein</topology>
        <orientation evidence="2">Matrix side</orientation>
    </subcellularLocation>
</comment>
<dbReference type="AlphaFoldDB" id="A0AAN8WGQ6"/>
<evidence type="ECO:0000256" key="5">
    <source>
        <dbReference type="ARBA" id="ARBA00022660"/>
    </source>
</evidence>
<keyword evidence="11 12" id="KW-0472">Membrane</keyword>
<evidence type="ECO:0000256" key="4">
    <source>
        <dbReference type="ARBA" id="ARBA00022448"/>
    </source>
</evidence>
<keyword evidence="10" id="KW-0496">Mitochondrion</keyword>
<dbReference type="GO" id="GO:0022900">
    <property type="term" value="P:electron transport chain"/>
    <property type="evidence" value="ECO:0007669"/>
    <property type="project" value="InterPro"/>
</dbReference>
<name>A0AAN8WGQ6_9MAGN</name>
<organism evidence="13 14">
    <name type="scientific">Dillenia turbinata</name>
    <dbReference type="NCBI Taxonomy" id="194707"/>
    <lineage>
        <taxon>Eukaryota</taxon>
        <taxon>Viridiplantae</taxon>
        <taxon>Streptophyta</taxon>
        <taxon>Embryophyta</taxon>
        <taxon>Tracheophyta</taxon>
        <taxon>Spermatophyta</taxon>
        <taxon>Magnoliopsida</taxon>
        <taxon>eudicotyledons</taxon>
        <taxon>Gunneridae</taxon>
        <taxon>Pentapetalae</taxon>
        <taxon>Dilleniales</taxon>
        <taxon>Dilleniaceae</taxon>
        <taxon>Dillenia</taxon>
    </lineage>
</organism>
<dbReference type="GO" id="GO:0032981">
    <property type="term" value="P:mitochondrial respiratory chain complex I assembly"/>
    <property type="evidence" value="ECO:0007669"/>
    <property type="project" value="TreeGrafter"/>
</dbReference>
<keyword evidence="7" id="KW-0999">Mitochondrion inner membrane</keyword>
<keyword evidence="8" id="KW-0249">Electron transport</keyword>
<reference evidence="13 14" key="1">
    <citation type="submission" date="2023-12" db="EMBL/GenBank/DDBJ databases">
        <title>A high-quality genome assembly for Dillenia turbinata (Dilleniales).</title>
        <authorList>
            <person name="Chanderbali A."/>
        </authorList>
    </citation>
    <scope>NUCLEOTIDE SEQUENCE [LARGE SCALE GENOMIC DNA]</scope>
    <source>
        <strain evidence="13">LSX21</strain>
        <tissue evidence="13">Leaf</tissue>
    </source>
</reference>
<sequence>MAKQLGTTGEFFRRRDEWRKHPMLSSQMRHAVPGLGLGVAAFVVYCIGEFAINKLRFNCWLLYLMPDKYDGNANS</sequence>
<keyword evidence="9 12" id="KW-1133">Transmembrane helix</keyword>
<dbReference type="GO" id="GO:0005743">
    <property type="term" value="C:mitochondrial inner membrane"/>
    <property type="evidence" value="ECO:0007669"/>
    <property type="project" value="UniProtKB-SubCell"/>
</dbReference>
<comment type="caution">
    <text evidence="13">The sequence shown here is derived from an EMBL/GenBank/DDBJ whole genome shotgun (WGS) entry which is preliminary data.</text>
</comment>
<dbReference type="Proteomes" id="UP001370490">
    <property type="component" value="Unassembled WGS sequence"/>
</dbReference>
<dbReference type="Pfam" id="PF08122">
    <property type="entry name" value="NDUF_B12"/>
    <property type="match status" value="1"/>
</dbReference>
<dbReference type="PANTHER" id="PTHR15082:SF2">
    <property type="entry name" value="NADH DEHYDROGENASE [UBIQUINONE] 1 BETA SUBCOMPLEX SUBUNIT 3"/>
    <property type="match status" value="1"/>
</dbReference>
<feature type="transmembrane region" description="Helical" evidence="12">
    <location>
        <begin position="31"/>
        <end position="52"/>
    </location>
</feature>
<evidence type="ECO:0000256" key="11">
    <source>
        <dbReference type="ARBA" id="ARBA00023136"/>
    </source>
</evidence>
<evidence type="ECO:0000256" key="6">
    <source>
        <dbReference type="ARBA" id="ARBA00022692"/>
    </source>
</evidence>
<comment type="function">
    <text evidence="1">Accessory subunit of the mitochondrial membrane respiratory chain NADH dehydrogenase (Complex I), that is believed not to be involved in catalysis. Complex I functions in the transfer of electrons from NADH to the respiratory chain. The immediate electron acceptor for the enzyme is believed to be ubiquinone.</text>
</comment>
<evidence type="ECO:0000256" key="7">
    <source>
        <dbReference type="ARBA" id="ARBA00022792"/>
    </source>
</evidence>
<gene>
    <name evidence="13" type="ORF">RJ641_013201</name>
</gene>
<proteinExistence type="inferred from homology"/>